<accession>A0A2U2P9F3</accession>
<sequence length="133" mass="14868">MINFIVLISLVGVVFFNYIISTRLNKNTWVLRDSMRFFLGSAFLVVLISWFANITSTENVSNSLGLDKLVSFNAVAIRVRNTVIIVSLLYLAYGTYKEYASNKKNLTLIISLILLTISVLYLVGSLLAGGFFI</sequence>
<keyword evidence="1" id="KW-0812">Transmembrane</keyword>
<reference evidence="2 3" key="1">
    <citation type="submission" date="2018-04" db="EMBL/GenBank/DDBJ databases">
        <title>Pedobacter chongqingensis sp. nov., isolated from a rottenly hemp rope.</title>
        <authorList>
            <person name="Cai Y."/>
        </authorList>
    </citation>
    <scope>NUCLEOTIDE SEQUENCE [LARGE SCALE GENOMIC DNA]</scope>
    <source>
        <strain evidence="2 3">FJ4-8</strain>
    </source>
</reference>
<keyword evidence="1" id="KW-1133">Transmembrane helix</keyword>
<keyword evidence="1" id="KW-0472">Membrane</keyword>
<evidence type="ECO:0000313" key="3">
    <source>
        <dbReference type="Proteomes" id="UP000245647"/>
    </source>
</evidence>
<feature type="transmembrane region" description="Helical" evidence="1">
    <location>
        <begin position="6"/>
        <end position="25"/>
    </location>
</feature>
<feature type="transmembrane region" description="Helical" evidence="1">
    <location>
        <begin position="37"/>
        <end position="55"/>
    </location>
</feature>
<protein>
    <submittedName>
        <fullName evidence="2">Uncharacterized protein</fullName>
    </submittedName>
</protein>
<dbReference type="Proteomes" id="UP000245647">
    <property type="component" value="Unassembled WGS sequence"/>
</dbReference>
<name>A0A2U2P9F3_9SPHI</name>
<dbReference type="EMBL" id="QEAS01000042">
    <property type="protein sequence ID" value="PWG78003.1"/>
    <property type="molecule type" value="Genomic_DNA"/>
</dbReference>
<organism evidence="2 3">
    <name type="scientific">Pararcticibacter amylolyticus</name>
    <dbReference type="NCBI Taxonomy" id="2173175"/>
    <lineage>
        <taxon>Bacteria</taxon>
        <taxon>Pseudomonadati</taxon>
        <taxon>Bacteroidota</taxon>
        <taxon>Sphingobacteriia</taxon>
        <taxon>Sphingobacteriales</taxon>
        <taxon>Sphingobacteriaceae</taxon>
        <taxon>Pararcticibacter</taxon>
    </lineage>
</organism>
<comment type="caution">
    <text evidence="2">The sequence shown here is derived from an EMBL/GenBank/DDBJ whole genome shotgun (WGS) entry which is preliminary data.</text>
</comment>
<dbReference type="AlphaFoldDB" id="A0A2U2P9F3"/>
<feature type="transmembrane region" description="Helical" evidence="1">
    <location>
        <begin position="108"/>
        <end position="132"/>
    </location>
</feature>
<keyword evidence="3" id="KW-1185">Reference proteome</keyword>
<gene>
    <name evidence="2" type="ORF">DDR33_24540</name>
</gene>
<feature type="transmembrane region" description="Helical" evidence="1">
    <location>
        <begin position="75"/>
        <end position="96"/>
    </location>
</feature>
<evidence type="ECO:0000313" key="2">
    <source>
        <dbReference type="EMBL" id="PWG78003.1"/>
    </source>
</evidence>
<proteinExistence type="predicted"/>
<evidence type="ECO:0000256" key="1">
    <source>
        <dbReference type="SAM" id="Phobius"/>
    </source>
</evidence>